<dbReference type="SMART" id="SM00062">
    <property type="entry name" value="PBPb"/>
    <property type="match status" value="1"/>
</dbReference>
<dbReference type="Pfam" id="PF00497">
    <property type="entry name" value="SBP_bac_3"/>
    <property type="match status" value="1"/>
</dbReference>
<dbReference type="EMBL" id="AP028127">
    <property type="protein sequence ID" value="BEH90601.1"/>
    <property type="molecule type" value="Genomic_DNA"/>
</dbReference>
<feature type="domain" description="Solute-binding protein family 3/N-terminal" evidence="2">
    <location>
        <begin position="33"/>
        <end position="251"/>
    </location>
</feature>
<proteinExistence type="predicted"/>
<dbReference type="PANTHER" id="PTHR35936">
    <property type="entry name" value="MEMBRANE-BOUND LYTIC MUREIN TRANSGLYCOSYLASE F"/>
    <property type="match status" value="1"/>
</dbReference>
<evidence type="ECO:0000313" key="3">
    <source>
        <dbReference type="EMBL" id="BEH90601.1"/>
    </source>
</evidence>
<sequence>MKKVLLMIMLVFIGMVGCSKQGVSIEDIQKEGTLLIGLSGDYPPFEFYKMVDGKETLVGFDVMLGEKIAEELGVEVKFKNMDFNSLIGALQSGQVDMVISGMSPNEERLNQVDFSDFYYTGENAVLVRKEDADRYQTTEDLKDVKIGTQLGSIQTPIAQSLTTNVKELASTQSIVLELSNENVEAVILGNDIAARYAEQFDNVVVSDIKIESEEKMAVALPKESTELTEQVNKIISTLKADGTLGKMLEEAMQLAN</sequence>
<dbReference type="InterPro" id="IPR001638">
    <property type="entry name" value="Solute-binding_3/MltF_N"/>
</dbReference>
<evidence type="ECO:0000259" key="2">
    <source>
        <dbReference type="SMART" id="SM00062"/>
    </source>
</evidence>
<keyword evidence="4" id="KW-1185">Reference proteome</keyword>
<keyword evidence="1" id="KW-0732">Signal</keyword>
<dbReference type="Proteomes" id="UP001432099">
    <property type="component" value="Chromosome"/>
</dbReference>
<gene>
    <name evidence="3" type="ORF">T23_07030</name>
</gene>
<evidence type="ECO:0000256" key="1">
    <source>
        <dbReference type="ARBA" id="ARBA00022729"/>
    </source>
</evidence>
<dbReference type="PROSITE" id="PS51257">
    <property type="entry name" value="PROKAR_LIPOPROTEIN"/>
    <property type="match status" value="1"/>
</dbReference>
<dbReference type="RefSeq" id="WP_161832913.1">
    <property type="nucleotide sequence ID" value="NZ_AP028127.1"/>
</dbReference>
<dbReference type="PANTHER" id="PTHR35936:SF17">
    <property type="entry name" value="ARGININE-BINDING EXTRACELLULAR PROTEIN ARTP"/>
    <property type="match status" value="1"/>
</dbReference>
<name>A0ABN6Z9R9_9FIRM</name>
<dbReference type="SUPFAM" id="SSF53850">
    <property type="entry name" value="Periplasmic binding protein-like II"/>
    <property type="match status" value="1"/>
</dbReference>
<reference evidence="3" key="1">
    <citation type="journal article" date="2024" name="Int. J. Syst. Evol. Microbiol.">
        <title>Turicibacter faecis sp. nov., isolated from faeces of heart failure mouse model.</title>
        <authorList>
            <person name="Imamura Y."/>
            <person name="Motooka D."/>
            <person name="Nakajima Y."/>
            <person name="Ito S."/>
            <person name="Kitakaze M."/>
            <person name="Iida T."/>
            <person name="Nakamura S."/>
        </authorList>
    </citation>
    <scope>NUCLEOTIDE SEQUENCE</scope>
    <source>
        <strain evidence="3">TC023</strain>
    </source>
</reference>
<organism evidence="3 4">
    <name type="scientific">Turicibacter faecis</name>
    <dbReference type="NCBI Taxonomy" id="2963365"/>
    <lineage>
        <taxon>Bacteria</taxon>
        <taxon>Bacillati</taxon>
        <taxon>Bacillota</taxon>
        <taxon>Erysipelotrichia</taxon>
        <taxon>Erysipelotrichales</taxon>
        <taxon>Turicibacteraceae</taxon>
        <taxon>Turicibacter</taxon>
    </lineage>
</organism>
<dbReference type="Gene3D" id="3.40.190.10">
    <property type="entry name" value="Periplasmic binding protein-like II"/>
    <property type="match status" value="2"/>
</dbReference>
<accession>A0ABN6Z9R9</accession>
<evidence type="ECO:0000313" key="4">
    <source>
        <dbReference type="Proteomes" id="UP001432099"/>
    </source>
</evidence>
<protein>
    <submittedName>
        <fullName evidence="3">Amino acid ABC transporter</fullName>
    </submittedName>
</protein>